<organism evidence="3 4">
    <name type="scientific">Dichomitus squalens</name>
    <dbReference type="NCBI Taxonomy" id="114155"/>
    <lineage>
        <taxon>Eukaryota</taxon>
        <taxon>Fungi</taxon>
        <taxon>Dikarya</taxon>
        <taxon>Basidiomycota</taxon>
        <taxon>Agaricomycotina</taxon>
        <taxon>Agaricomycetes</taxon>
        <taxon>Polyporales</taxon>
        <taxon>Polyporaceae</taxon>
        <taxon>Dichomitus</taxon>
    </lineage>
</organism>
<name>A0A4Q9N6A1_9APHY</name>
<gene>
    <name evidence="3" type="ORF">BD310DRAFT_953284</name>
</gene>
<keyword evidence="2" id="KW-0472">Membrane</keyword>
<evidence type="ECO:0000256" key="2">
    <source>
        <dbReference type="SAM" id="Phobius"/>
    </source>
</evidence>
<evidence type="ECO:0000313" key="4">
    <source>
        <dbReference type="Proteomes" id="UP000292082"/>
    </source>
</evidence>
<feature type="region of interest" description="Disordered" evidence="1">
    <location>
        <begin position="58"/>
        <end position="131"/>
    </location>
</feature>
<keyword evidence="2" id="KW-1133">Transmembrane helix</keyword>
<evidence type="ECO:0000313" key="3">
    <source>
        <dbReference type="EMBL" id="TBU51416.1"/>
    </source>
</evidence>
<accession>A0A4Q9N6A1</accession>
<dbReference type="Proteomes" id="UP000292082">
    <property type="component" value="Unassembled WGS sequence"/>
</dbReference>
<dbReference type="AlphaFoldDB" id="A0A4Q9N6A1"/>
<sequence length="394" mass="43020">MVRKLLLWVTTSCCLQTRLALLAVIFAALTGMGPLVITGVALVSTYFLLGSWTSRDAECSRKSSEKDTSTTPASQSAKQAPQNAPSQSVPGSSKASPTFDGAASKPSPAGTPTLTNVPQDAPPQSIPTSSEGSLALKGAAEGTQGPPASTTNDHGALEARPAEGLKKLQNILAPRLNVLRISLIIPFDFTNSLLCMTWTRGRAYMNSQSRQESINLAEHPNDLNSDMLLEACTRTLEADCLWQAEAFLTDLESNELVDKFIHKIWERLQDQYRLSSPVFLPQDIKGTYSALIKRAIPIRLNACGESPTADSPSWTSLRFAISHAHNLEEMPDDSMSHSGGQISGKGGRGAIKARLGLRSSDVIPRRDHYMRRMLHAHEPQRPKTVWRRMHKRSL</sequence>
<reference evidence="3 4" key="1">
    <citation type="submission" date="2019-01" db="EMBL/GenBank/DDBJ databases">
        <title>Draft genome sequences of three monokaryotic isolates of the white-rot basidiomycete fungus Dichomitus squalens.</title>
        <authorList>
            <consortium name="DOE Joint Genome Institute"/>
            <person name="Lopez S.C."/>
            <person name="Andreopoulos B."/>
            <person name="Pangilinan J."/>
            <person name="Lipzen A."/>
            <person name="Riley R."/>
            <person name="Ahrendt S."/>
            <person name="Ng V."/>
            <person name="Barry K."/>
            <person name="Daum C."/>
            <person name="Grigoriev I.V."/>
            <person name="Hilden K.S."/>
            <person name="Makela M.R."/>
            <person name="de Vries R.P."/>
        </authorList>
    </citation>
    <scope>NUCLEOTIDE SEQUENCE [LARGE SCALE GENOMIC DNA]</scope>
    <source>
        <strain evidence="3 4">CBS 464.89</strain>
    </source>
</reference>
<feature type="region of interest" description="Disordered" evidence="1">
    <location>
        <begin position="136"/>
        <end position="155"/>
    </location>
</feature>
<keyword evidence="2" id="KW-0812">Transmembrane</keyword>
<proteinExistence type="predicted"/>
<feature type="compositionally biased region" description="Basic and acidic residues" evidence="1">
    <location>
        <begin position="58"/>
        <end position="68"/>
    </location>
</feature>
<feature type="region of interest" description="Disordered" evidence="1">
    <location>
        <begin position="329"/>
        <end position="350"/>
    </location>
</feature>
<dbReference type="EMBL" id="ML145325">
    <property type="protein sequence ID" value="TBU51416.1"/>
    <property type="molecule type" value="Genomic_DNA"/>
</dbReference>
<protein>
    <submittedName>
        <fullName evidence="3">Uncharacterized protein</fullName>
    </submittedName>
</protein>
<feature type="compositionally biased region" description="Polar residues" evidence="1">
    <location>
        <begin position="69"/>
        <end position="96"/>
    </location>
</feature>
<keyword evidence="4" id="KW-1185">Reference proteome</keyword>
<feature type="transmembrane region" description="Helical" evidence="2">
    <location>
        <begin position="32"/>
        <end position="52"/>
    </location>
</feature>
<evidence type="ECO:0000256" key="1">
    <source>
        <dbReference type="SAM" id="MobiDB-lite"/>
    </source>
</evidence>